<dbReference type="SUPFAM" id="SSF54695">
    <property type="entry name" value="POZ domain"/>
    <property type="match status" value="1"/>
</dbReference>
<dbReference type="SMART" id="SM00248">
    <property type="entry name" value="ANK"/>
    <property type="match status" value="4"/>
</dbReference>
<proteinExistence type="predicted"/>
<keyword evidence="5" id="KW-1185">Reference proteome</keyword>
<reference evidence="4" key="1">
    <citation type="submission" date="2020-11" db="EMBL/GenBank/DDBJ databases">
        <authorList>
            <person name="Tran Van P."/>
        </authorList>
    </citation>
    <scope>NUCLEOTIDE SEQUENCE</scope>
</reference>
<accession>A0A7R9GCJ0</accession>
<dbReference type="InterPro" id="IPR036770">
    <property type="entry name" value="Ankyrin_rpt-contain_sf"/>
</dbReference>
<dbReference type="SUPFAM" id="SSF48403">
    <property type="entry name" value="Ankyrin repeat"/>
    <property type="match status" value="1"/>
</dbReference>
<organism evidence="4">
    <name type="scientific">Notodromas monacha</name>
    <dbReference type="NCBI Taxonomy" id="399045"/>
    <lineage>
        <taxon>Eukaryota</taxon>
        <taxon>Metazoa</taxon>
        <taxon>Ecdysozoa</taxon>
        <taxon>Arthropoda</taxon>
        <taxon>Crustacea</taxon>
        <taxon>Oligostraca</taxon>
        <taxon>Ostracoda</taxon>
        <taxon>Podocopa</taxon>
        <taxon>Podocopida</taxon>
        <taxon>Cypridocopina</taxon>
        <taxon>Cypridoidea</taxon>
        <taxon>Cyprididae</taxon>
        <taxon>Notodromas</taxon>
    </lineage>
</organism>
<feature type="region of interest" description="Disordered" evidence="2">
    <location>
        <begin position="383"/>
        <end position="447"/>
    </location>
</feature>
<dbReference type="Gene3D" id="3.30.710.10">
    <property type="entry name" value="Potassium Channel Kv1.1, Chain A"/>
    <property type="match status" value="1"/>
</dbReference>
<keyword evidence="1" id="KW-0040">ANK repeat</keyword>
<dbReference type="PANTHER" id="PTHR24413">
    <property type="entry name" value="SPECKLE-TYPE POZ PROTEIN"/>
    <property type="match status" value="1"/>
</dbReference>
<dbReference type="PROSITE" id="PS50097">
    <property type="entry name" value="BTB"/>
    <property type="match status" value="1"/>
</dbReference>
<dbReference type="AlphaFoldDB" id="A0A7R9GCJ0"/>
<evidence type="ECO:0000259" key="3">
    <source>
        <dbReference type="PROSITE" id="PS50097"/>
    </source>
</evidence>
<dbReference type="CDD" id="cd18186">
    <property type="entry name" value="BTB_POZ_ZBTB_KLHL-like"/>
    <property type="match status" value="1"/>
</dbReference>
<dbReference type="OrthoDB" id="5412539at2759"/>
<feature type="domain" description="BTB" evidence="3">
    <location>
        <begin position="249"/>
        <end position="324"/>
    </location>
</feature>
<gene>
    <name evidence="4" type="ORF">NMOB1V02_LOCUS3667</name>
</gene>
<dbReference type="PROSITE" id="PS50088">
    <property type="entry name" value="ANK_REPEAT"/>
    <property type="match status" value="2"/>
</dbReference>
<name>A0A7R9GCJ0_9CRUS</name>
<feature type="repeat" description="ANK" evidence="1">
    <location>
        <begin position="110"/>
        <end position="142"/>
    </location>
</feature>
<dbReference type="Gene3D" id="1.25.40.20">
    <property type="entry name" value="Ankyrin repeat-containing domain"/>
    <property type="match status" value="1"/>
</dbReference>
<dbReference type="PROSITE" id="PS50297">
    <property type="entry name" value="ANK_REP_REGION"/>
    <property type="match status" value="2"/>
</dbReference>
<evidence type="ECO:0000256" key="1">
    <source>
        <dbReference type="PROSITE-ProRule" id="PRU00023"/>
    </source>
</evidence>
<dbReference type="EMBL" id="CAJPEX010000499">
    <property type="protein sequence ID" value="CAG0916033.1"/>
    <property type="molecule type" value="Genomic_DNA"/>
</dbReference>
<dbReference type="SMART" id="SM00225">
    <property type="entry name" value="BTB"/>
    <property type="match status" value="1"/>
</dbReference>
<dbReference type="Pfam" id="PF00651">
    <property type="entry name" value="BTB"/>
    <property type="match status" value="1"/>
</dbReference>
<dbReference type="InterPro" id="IPR002110">
    <property type="entry name" value="Ankyrin_rpt"/>
</dbReference>
<evidence type="ECO:0000313" key="5">
    <source>
        <dbReference type="Proteomes" id="UP000678499"/>
    </source>
</evidence>
<dbReference type="Pfam" id="PF12796">
    <property type="entry name" value="Ank_2"/>
    <property type="match status" value="2"/>
</dbReference>
<dbReference type="Proteomes" id="UP000678499">
    <property type="component" value="Unassembled WGS sequence"/>
</dbReference>
<protein>
    <recommendedName>
        <fullName evidence="3">BTB domain-containing protein</fullName>
    </recommendedName>
</protein>
<evidence type="ECO:0000256" key="2">
    <source>
        <dbReference type="SAM" id="MobiDB-lite"/>
    </source>
</evidence>
<feature type="repeat" description="ANK" evidence="1">
    <location>
        <begin position="75"/>
        <end position="107"/>
    </location>
</feature>
<dbReference type="InterPro" id="IPR011333">
    <property type="entry name" value="SKP1/BTB/POZ_sf"/>
</dbReference>
<sequence length="447" mass="49981">MATNAWRLQGFSTDALELLNGAEFMRPVVRRNSDVVNEVNNFGEGILNVACNLKLWDCVKFLAENGAPVNLLGDFDYTALHILSEVGNAELIEVLVTRGADIEARARRWFERTPLHLAAQALNFDAVKSLLNLGARVDSIDEHGCTALHLATAMSSVSNGMFTPNHMIKTGMKAAPVVSILLSFGADTKLEANVHFTTDEQEIPLETAQRRNCLPVAEILELWDHLKHKAQDETASLGFKRFLKSQQLSDVTFLIRDEESRKKVEHKIPAHKILLASESPVFEAMFRHPFKEKKSNTVRYCELDLKTFEQLLNYVYKKTIEDSPDSLTRLLEVADRLQIPKLKWDCEVLLLRYLDTQDAEDAYTIGTRHNAALVARVAEILLSQSPPNGGETPKTPGSCEILRSQPAHDPVTPNVMEVSDVRREPIDDNVDGSGPNPSPNNDFIDDF</sequence>
<dbReference type="InterPro" id="IPR000210">
    <property type="entry name" value="BTB/POZ_dom"/>
</dbReference>
<dbReference type="EMBL" id="OA882536">
    <property type="protein sequence ID" value="CAD7275881.1"/>
    <property type="molecule type" value="Genomic_DNA"/>
</dbReference>
<evidence type="ECO:0000313" key="4">
    <source>
        <dbReference type="EMBL" id="CAD7275881.1"/>
    </source>
</evidence>